<keyword evidence="1" id="KW-0732">Signal</keyword>
<dbReference type="GO" id="GO:0005543">
    <property type="term" value="F:phospholipid binding"/>
    <property type="evidence" value="ECO:0007669"/>
    <property type="project" value="TreeGrafter"/>
</dbReference>
<dbReference type="Gene3D" id="3.90.280.10">
    <property type="entry name" value="PEBP-like"/>
    <property type="match status" value="1"/>
</dbReference>
<dbReference type="SUPFAM" id="SSF49777">
    <property type="entry name" value="PEBP-like"/>
    <property type="match status" value="1"/>
</dbReference>
<feature type="chain" id="PRO_5002904928" evidence="1">
    <location>
        <begin position="19"/>
        <end position="188"/>
    </location>
</feature>
<dbReference type="SMR" id="C1BPP6"/>
<gene>
    <name evidence="2" type="primary">D1</name>
</gene>
<dbReference type="EMBL" id="BT076575">
    <property type="protein sequence ID" value="ACO10999.1"/>
    <property type="molecule type" value="mRNA"/>
</dbReference>
<dbReference type="GO" id="GO:0046578">
    <property type="term" value="P:regulation of Ras protein signal transduction"/>
    <property type="evidence" value="ECO:0007669"/>
    <property type="project" value="TreeGrafter"/>
</dbReference>
<protein>
    <submittedName>
        <fullName evidence="2">D1</fullName>
    </submittedName>
</protein>
<dbReference type="AlphaFoldDB" id="C1BPP6"/>
<name>C1BPP6_CALRO</name>
<proteinExistence type="evidence at transcript level"/>
<dbReference type="GO" id="GO:0030414">
    <property type="term" value="F:peptidase inhibitor activity"/>
    <property type="evidence" value="ECO:0007669"/>
    <property type="project" value="TreeGrafter"/>
</dbReference>
<dbReference type="InterPro" id="IPR035810">
    <property type="entry name" value="PEBP_euk"/>
</dbReference>
<reference evidence="2" key="1">
    <citation type="submission" date="2009-03" db="EMBL/GenBank/DDBJ databases">
        <title>Caligus rogercresseyi ESTs and full-length cDNAs.</title>
        <authorList>
            <person name="Yasuike M."/>
            <person name="von Schalburg K."/>
            <person name="Cooper G."/>
            <person name="Leong J."/>
            <person name="Jones S.R.M."/>
            <person name="Koop B.F."/>
        </authorList>
    </citation>
    <scope>NUCLEOTIDE SEQUENCE</scope>
    <source>
        <tissue evidence="2">Whole tissue</tissue>
    </source>
</reference>
<dbReference type="Pfam" id="PF01161">
    <property type="entry name" value="PBP"/>
    <property type="match status" value="1"/>
</dbReference>
<dbReference type="PANTHER" id="PTHR11362">
    <property type="entry name" value="PHOSPHATIDYLETHANOLAMINE-BINDING PROTEIN"/>
    <property type="match status" value="1"/>
</dbReference>
<evidence type="ECO:0000256" key="1">
    <source>
        <dbReference type="SAM" id="SignalP"/>
    </source>
</evidence>
<organism evidence="2">
    <name type="scientific">Caligus rogercresseyi</name>
    <name type="common">Sea louse</name>
    <dbReference type="NCBI Taxonomy" id="217165"/>
    <lineage>
        <taxon>Eukaryota</taxon>
        <taxon>Metazoa</taxon>
        <taxon>Ecdysozoa</taxon>
        <taxon>Arthropoda</taxon>
        <taxon>Crustacea</taxon>
        <taxon>Multicrustacea</taxon>
        <taxon>Hexanauplia</taxon>
        <taxon>Copepoda</taxon>
        <taxon>Siphonostomatoida</taxon>
        <taxon>Caligidae</taxon>
        <taxon>Caligus</taxon>
    </lineage>
</organism>
<sequence>MLRFCVFTLLFLCGFVASDDGQTLELFLSEENFQDLNLYPVSALKEMSVCYGFFVQTGSTYSVDSTQTKPAVNVLPLMEPGKTYTLVMADPDARTRSNPILRSYLHWMVTDITTQNFDLSVEAVKYFGPGPPKGTGPHRYIFLLFEQPGSVSLGGVSNSNRARFNVGDFAGSNQLGLIAGNFFFAENK</sequence>
<dbReference type="PANTHER" id="PTHR11362:SF148">
    <property type="entry name" value="CARBOXYPEPTIDASE Y INHIBITOR"/>
    <property type="match status" value="1"/>
</dbReference>
<dbReference type="InterPro" id="IPR008914">
    <property type="entry name" value="PEBP"/>
</dbReference>
<evidence type="ECO:0000313" key="2">
    <source>
        <dbReference type="EMBL" id="ACO10999.1"/>
    </source>
</evidence>
<accession>C1BPP6</accession>
<feature type="signal peptide" evidence="1">
    <location>
        <begin position="1"/>
        <end position="18"/>
    </location>
</feature>
<dbReference type="GO" id="GO:0030162">
    <property type="term" value="P:regulation of proteolysis"/>
    <property type="evidence" value="ECO:0007669"/>
    <property type="project" value="TreeGrafter"/>
</dbReference>
<dbReference type="InterPro" id="IPR036610">
    <property type="entry name" value="PEBP-like_sf"/>
</dbReference>
<dbReference type="CDD" id="cd00866">
    <property type="entry name" value="PEBP_euk"/>
    <property type="match status" value="1"/>
</dbReference>